<name>A0A9Q3CL90_9BASI</name>
<protein>
    <submittedName>
        <fullName evidence="1">Uncharacterized protein</fullName>
    </submittedName>
</protein>
<proteinExistence type="predicted"/>
<sequence length="119" mass="13206">MDILPQYPNEIYCRNTKHPYRCPRNRCGIGAENKPLNSSFYMTGCSQRVSPFTSYAYLWPKYLRHSAPGRLVGKGPISSTLTGAKTDLGVYLNCTINGNAKPPINIMRPACHGCTVLPL</sequence>
<evidence type="ECO:0000313" key="1">
    <source>
        <dbReference type="EMBL" id="MBW0484920.1"/>
    </source>
</evidence>
<organism evidence="1 2">
    <name type="scientific">Austropuccinia psidii MF-1</name>
    <dbReference type="NCBI Taxonomy" id="1389203"/>
    <lineage>
        <taxon>Eukaryota</taxon>
        <taxon>Fungi</taxon>
        <taxon>Dikarya</taxon>
        <taxon>Basidiomycota</taxon>
        <taxon>Pucciniomycotina</taxon>
        <taxon>Pucciniomycetes</taxon>
        <taxon>Pucciniales</taxon>
        <taxon>Sphaerophragmiaceae</taxon>
        <taxon>Austropuccinia</taxon>
    </lineage>
</organism>
<gene>
    <name evidence="1" type="ORF">O181_024635</name>
</gene>
<accession>A0A9Q3CL90</accession>
<dbReference type="EMBL" id="AVOT02007912">
    <property type="protein sequence ID" value="MBW0484920.1"/>
    <property type="molecule type" value="Genomic_DNA"/>
</dbReference>
<keyword evidence="2" id="KW-1185">Reference proteome</keyword>
<comment type="caution">
    <text evidence="1">The sequence shown here is derived from an EMBL/GenBank/DDBJ whole genome shotgun (WGS) entry which is preliminary data.</text>
</comment>
<dbReference type="AlphaFoldDB" id="A0A9Q3CL90"/>
<evidence type="ECO:0000313" key="2">
    <source>
        <dbReference type="Proteomes" id="UP000765509"/>
    </source>
</evidence>
<reference evidence="1" key="1">
    <citation type="submission" date="2021-03" db="EMBL/GenBank/DDBJ databases">
        <title>Draft genome sequence of rust myrtle Austropuccinia psidii MF-1, a brazilian biotype.</title>
        <authorList>
            <person name="Quecine M.C."/>
            <person name="Pachon D.M.R."/>
            <person name="Bonatelli M.L."/>
            <person name="Correr F.H."/>
            <person name="Franceschini L.M."/>
            <person name="Leite T.F."/>
            <person name="Margarido G.R.A."/>
            <person name="Almeida C.A."/>
            <person name="Ferrarezi J.A."/>
            <person name="Labate C.A."/>
        </authorList>
    </citation>
    <scope>NUCLEOTIDE SEQUENCE</scope>
    <source>
        <strain evidence="1">MF-1</strain>
    </source>
</reference>
<dbReference type="Proteomes" id="UP000765509">
    <property type="component" value="Unassembled WGS sequence"/>
</dbReference>